<dbReference type="Proteomes" id="UP000001068">
    <property type="component" value="Chromosome"/>
</dbReference>
<gene>
    <name evidence="3" type="primary">rpo6</name>
    <name evidence="3" type="synonym">rpoK</name>
    <name evidence="4" type="ordered locus">Desmu_1034</name>
</gene>
<dbReference type="Pfam" id="PF01192">
    <property type="entry name" value="RNA_pol_Rpb6"/>
    <property type="match status" value="1"/>
</dbReference>
<dbReference type="EC" id="2.7.7.6" evidence="3"/>
<keyword evidence="3" id="KW-0548">Nucleotidyltransferase</keyword>
<keyword evidence="2 3" id="KW-0804">Transcription</keyword>
<keyword evidence="5" id="KW-1185">Reference proteome</keyword>
<dbReference type="InterPro" id="IPR036161">
    <property type="entry name" value="RPB6/omega-like_sf"/>
</dbReference>
<evidence type="ECO:0000313" key="4">
    <source>
        <dbReference type="EMBL" id="ADV65336.1"/>
    </source>
</evidence>
<dbReference type="RefSeq" id="WP_013562558.1">
    <property type="nucleotide sequence ID" value="NC_014961.1"/>
</dbReference>
<dbReference type="GO" id="GO:0042797">
    <property type="term" value="P:tRNA transcription by RNA polymerase III"/>
    <property type="evidence" value="ECO:0007669"/>
    <property type="project" value="TreeGrafter"/>
</dbReference>
<sequence length="106" mass="11903">MASEITRIYEEVFSKRMTRFEVARVVGARALQLSMGAPPVIDVSSLPVKDPVYIAIKEVLTGLLPMSIRRVRDGRGELVPIGRLLTPSVRRSLEVVLESWDISRRV</sequence>
<comment type="similarity">
    <text evidence="3">Belongs to the archaeal Rpo6/eukaryotic RPB6 RNA polymerase subunit family.</text>
</comment>
<dbReference type="Gene3D" id="3.90.940.10">
    <property type="match status" value="1"/>
</dbReference>
<keyword evidence="3" id="KW-0963">Cytoplasm</keyword>
<dbReference type="GO" id="GO:0003899">
    <property type="term" value="F:DNA-directed RNA polymerase activity"/>
    <property type="evidence" value="ECO:0007669"/>
    <property type="project" value="UniProtKB-UniRule"/>
</dbReference>
<dbReference type="HAMAP" id="MF_00192">
    <property type="entry name" value="RNApol_arch_Rpo6"/>
    <property type="match status" value="1"/>
</dbReference>
<reference evidence="5" key="1">
    <citation type="submission" date="2010-11" db="EMBL/GenBank/DDBJ databases">
        <title>The complete genome of Desulfurococcus mucosus DSM 2162.</title>
        <authorList>
            <consortium name="US DOE Joint Genome Institute (JGI-PGF)"/>
            <person name="Lucas S."/>
            <person name="Copeland A."/>
            <person name="Lapidus A."/>
            <person name="Bruce D."/>
            <person name="Goodwin L."/>
            <person name="Pitluck S."/>
            <person name="Kyrpides N."/>
            <person name="Mavromatis K."/>
            <person name="Pagani I."/>
            <person name="Ivanova N."/>
            <person name="Ovchinnikova G."/>
            <person name="Chertkov O."/>
            <person name="Held B."/>
            <person name="Brettin T."/>
            <person name="Detter J.C."/>
            <person name="Tapia R."/>
            <person name="Han C."/>
            <person name="Land M."/>
            <person name="Hauser L."/>
            <person name="Markowitz V."/>
            <person name="Cheng J.-F."/>
            <person name="Hugenholtz P."/>
            <person name="Woyke T."/>
            <person name="Wu D."/>
            <person name="Wirth R."/>
            <person name="Bilek Y."/>
            <person name="Hader T."/>
            <person name="Klenk H.-P."/>
            <person name="Eisen J.A."/>
        </authorList>
    </citation>
    <scope>NUCLEOTIDE SEQUENCE [LARGE SCALE GENOMIC DNA]</scope>
    <source>
        <strain evidence="5">ATCC 35584 / DSM 2162 / JCM 9187 / O7/1</strain>
    </source>
</reference>
<keyword evidence="1 3" id="KW-0240">DNA-directed RNA polymerase</keyword>
<dbReference type="GO" id="GO:0003677">
    <property type="term" value="F:DNA binding"/>
    <property type="evidence" value="ECO:0007669"/>
    <property type="project" value="UniProtKB-UniRule"/>
</dbReference>
<evidence type="ECO:0000256" key="2">
    <source>
        <dbReference type="ARBA" id="ARBA00023163"/>
    </source>
</evidence>
<dbReference type="GO" id="GO:0006366">
    <property type="term" value="P:transcription by RNA polymerase II"/>
    <property type="evidence" value="ECO:0007669"/>
    <property type="project" value="TreeGrafter"/>
</dbReference>
<dbReference type="GO" id="GO:0006360">
    <property type="term" value="P:transcription by RNA polymerase I"/>
    <property type="evidence" value="ECO:0007669"/>
    <property type="project" value="TreeGrafter"/>
</dbReference>
<dbReference type="OrthoDB" id="10567at2157"/>
<comment type="catalytic activity">
    <reaction evidence="3">
        <text>RNA(n) + a ribonucleoside 5'-triphosphate = RNA(n+1) + diphosphate</text>
        <dbReference type="Rhea" id="RHEA:21248"/>
        <dbReference type="Rhea" id="RHEA-COMP:14527"/>
        <dbReference type="Rhea" id="RHEA-COMP:17342"/>
        <dbReference type="ChEBI" id="CHEBI:33019"/>
        <dbReference type="ChEBI" id="CHEBI:61557"/>
        <dbReference type="ChEBI" id="CHEBI:140395"/>
        <dbReference type="EC" id="2.7.7.6"/>
    </reaction>
</comment>
<comment type="subunit">
    <text evidence="3">Part of the RNA polymerase complex.</text>
</comment>
<dbReference type="InterPro" id="IPR006111">
    <property type="entry name" value="Rpo6/Rpb6"/>
</dbReference>
<dbReference type="GO" id="GO:0005737">
    <property type="term" value="C:cytoplasm"/>
    <property type="evidence" value="ECO:0007669"/>
    <property type="project" value="UniProtKB-SubCell"/>
</dbReference>
<name>E8RA10_DESM0</name>
<organism evidence="4 5">
    <name type="scientific">Desulfurococcus mucosus (strain ATCC 35584 / DSM 2162 / JCM 9187 / O7/1)</name>
    <dbReference type="NCBI Taxonomy" id="765177"/>
    <lineage>
        <taxon>Archaea</taxon>
        <taxon>Thermoproteota</taxon>
        <taxon>Thermoprotei</taxon>
        <taxon>Desulfurococcales</taxon>
        <taxon>Desulfurococcaceae</taxon>
        <taxon>Desulfurococcus</taxon>
    </lineage>
</organism>
<dbReference type="KEGG" id="dmu:Desmu_1034"/>
<dbReference type="GO" id="GO:0000428">
    <property type="term" value="C:DNA-directed RNA polymerase complex"/>
    <property type="evidence" value="ECO:0007669"/>
    <property type="project" value="UniProtKB-KW"/>
</dbReference>
<comment type="function">
    <text evidence="3">DNA-dependent RNA polymerase (RNAP) catalyzes the transcription of DNA into RNA using the four ribonucleoside triphosphates as substrates.</text>
</comment>
<accession>E8RA10</accession>
<dbReference type="InterPro" id="IPR020708">
    <property type="entry name" value="DNA-dir_RNA_polK_14-18kDa_CS"/>
</dbReference>
<dbReference type="STRING" id="765177.Desmu_1034"/>
<dbReference type="eggNOG" id="arCOG01268">
    <property type="taxonomic scope" value="Archaea"/>
</dbReference>
<comment type="subcellular location">
    <subcellularLocation>
        <location evidence="3">Cytoplasm</location>
    </subcellularLocation>
</comment>
<dbReference type="NCBIfam" id="NF002208">
    <property type="entry name" value="PRK01099.1-3"/>
    <property type="match status" value="1"/>
</dbReference>
<dbReference type="SMART" id="SM01409">
    <property type="entry name" value="RNA_pol_Rpb6"/>
    <property type="match status" value="1"/>
</dbReference>
<dbReference type="InterPro" id="IPR006110">
    <property type="entry name" value="Pol_omega/Rpo6/RPB6"/>
</dbReference>
<evidence type="ECO:0000256" key="3">
    <source>
        <dbReference type="HAMAP-Rule" id="MF_00192"/>
    </source>
</evidence>
<keyword evidence="3" id="KW-0808">Transferase</keyword>
<evidence type="ECO:0000256" key="1">
    <source>
        <dbReference type="ARBA" id="ARBA00022478"/>
    </source>
</evidence>
<dbReference type="GeneID" id="10153739"/>
<dbReference type="PANTHER" id="PTHR47227:SF5">
    <property type="entry name" value="DNA-DIRECTED RNA POLYMERASES I, II, AND III SUBUNIT RPABC2"/>
    <property type="match status" value="1"/>
</dbReference>
<dbReference type="NCBIfam" id="NF002207">
    <property type="entry name" value="PRK01099.1-2"/>
    <property type="match status" value="1"/>
</dbReference>
<proteinExistence type="inferred from homology"/>
<dbReference type="EMBL" id="CP002363">
    <property type="protein sequence ID" value="ADV65336.1"/>
    <property type="molecule type" value="Genomic_DNA"/>
</dbReference>
<dbReference type="HOGENOM" id="CLU_112527_4_0_2"/>
<evidence type="ECO:0000313" key="5">
    <source>
        <dbReference type="Proteomes" id="UP000001068"/>
    </source>
</evidence>
<dbReference type="AlphaFoldDB" id="E8RA10"/>
<dbReference type="PROSITE" id="PS01111">
    <property type="entry name" value="RNA_POL_K_14KD"/>
    <property type="match status" value="1"/>
</dbReference>
<protein>
    <recommendedName>
        <fullName evidence="3">DNA-directed RNA polymerase subunit Rpo6</fullName>
        <ecNumber evidence="3">2.7.7.6</ecNumber>
    </recommendedName>
    <alternativeName>
        <fullName evidence="3">DNA-directed RNA polymerase subunit K</fullName>
    </alternativeName>
</protein>
<dbReference type="SUPFAM" id="SSF63562">
    <property type="entry name" value="RPB6/omega subunit-like"/>
    <property type="match status" value="1"/>
</dbReference>
<dbReference type="PANTHER" id="PTHR47227">
    <property type="entry name" value="DNA-DIRECTED RNA POLYMERASE SUBUNIT K"/>
    <property type="match status" value="1"/>
</dbReference>
<reference evidence="4 5" key="2">
    <citation type="journal article" date="2011" name="Stand. Genomic Sci.">
        <title>Complete genome sequence of Desulfurococcus mucosus type strain (O7/1).</title>
        <authorList>
            <person name="Wirth R."/>
            <person name="Chertkov O."/>
            <person name="Held B."/>
            <person name="Lapidus A."/>
            <person name="Nolan M."/>
            <person name="Lucas S."/>
            <person name="Hammon N."/>
            <person name="Deshpande S."/>
            <person name="Cheng J.F."/>
            <person name="Tapia R."/>
            <person name="Han C."/>
            <person name="Goodwin L."/>
            <person name="Pitluck S."/>
            <person name="Liolios K."/>
            <person name="Ioanna P."/>
            <person name="Ivanova N."/>
            <person name="Mavromatis K."/>
            <person name="Mikhailova N."/>
            <person name="Pati A."/>
            <person name="Chen A."/>
            <person name="Palaniappan K."/>
            <person name="Land M."/>
            <person name="Hauser L."/>
            <person name="Chang Y.J."/>
            <person name="Jeffries C.D."/>
            <person name="Bilek Y."/>
            <person name="Hader T."/>
            <person name="Rohde M."/>
            <person name="Spring S."/>
            <person name="Sikorski J."/>
            <person name="Goker M."/>
            <person name="Woyke T."/>
            <person name="Bristow J."/>
            <person name="Eisen J.A."/>
            <person name="Markowitz V."/>
            <person name="Hugenholtz P."/>
            <person name="Kyrpides N.C."/>
            <person name="Klenk H.P."/>
        </authorList>
    </citation>
    <scope>NUCLEOTIDE SEQUENCE [LARGE SCALE GENOMIC DNA]</scope>
    <source>
        <strain evidence="5">ATCC 35584 / DSM 2162 / JCM 9187 / O7/1</strain>
    </source>
</reference>